<feature type="non-terminal residue" evidence="1">
    <location>
        <position position="156"/>
    </location>
</feature>
<dbReference type="Proteomes" id="UP001218218">
    <property type="component" value="Unassembled WGS sequence"/>
</dbReference>
<gene>
    <name evidence="2" type="ORF">DFH08DRAFT_694524</name>
    <name evidence="1" type="ORF">DFH08DRAFT_719361</name>
</gene>
<accession>A0AAD6Z743</accession>
<evidence type="ECO:0000313" key="1">
    <source>
        <dbReference type="EMBL" id="KAJ7309368.1"/>
    </source>
</evidence>
<proteinExistence type="predicted"/>
<name>A0AAD6Z743_9AGAR</name>
<organism evidence="1 3">
    <name type="scientific">Mycena albidolilacea</name>
    <dbReference type="NCBI Taxonomy" id="1033008"/>
    <lineage>
        <taxon>Eukaryota</taxon>
        <taxon>Fungi</taxon>
        <taxon>Dikarya</taxon>
        <taxon>Basidiomycota</taxon>
        <taxon>Agaricomycotina</taxon>
        <taxon>Agaricomycetes</taxon>
        <taxon>Agaricomycetidae</taxon>
        <taxon>Agaricales</taxon>
        <taxon>Marasmiineae</taxon>
        <taxon>Mycenaceae</taxon>
        <taxon>Mycena</taxon>
    </lineage>
</organism>
<dbReference type="EMBL" id="JARIHO010000013">
    <property type="protein sequence ID" value="KAJ7351174.1"/>
    <property type="molecule type" value="Genomic_DNA"/>
</dbReference>
<dbReference type="EMBL" id="JARIHO010000082">
    <property type="protein sequence ID" value="KAJ7309368.1"/>
    <property type="molecule type" value="Genomic_DNA"/>
</dbReference>
<comment type="caution">
    <text evidence="1">The sequence shown here is derived from an EMBL/GenBank/DDBJ whole genome shotgun (WGS) entry which is preliminary data.</text>
</comment>
<reference evidence="1" key="1">
    <citation type="submission" date="2023-03" db="EMBL/GenBank/DDBJ databases">
        <title>Massive genome expansion in bonnet fungi (Mycena s.s.) driven by repeated elements and novel gene families across ecological guilds.</title>
        <authorList>
            <consortium name="Lawrence Berkeley National Laboratory"/>
            <person name="Harder C.B."/>
            <person name="Miyauchi S."/>
            <person name="Viragh M."/>
            <person name="Kuo A."/>
            <person name="Thoen E."/>
            <person name="Andreopoulos B."/>
            <person name="Lu D."/>
            <person name="Skrede I."/>
            <person name="Drula E."/>
            <person name="Henrissat B."/>
            <person name="Morin E."/>
            <person name="Kohler A."/>
            <person name="Barry K."/>
            <person name="LaButti K."/>
            <person name="Morin E."/>
            <person name="Salamov A."/>
            <person name="Lipzen A."/>
            <person name="Mereny Z."/>
            <person name="Hegedus B."/>
            <person name="Baldrian P."/>
            <person name="Stursova M."/>
            <person name="Weitz H."/>
            <person name="Taylor A."/>
            <person name="Grigoriev I.V."/>
            <person name="Nagy L.G."/>
            <person name="Martin F."/>
            <person name="Kauserud H."/>
        </authorList>
    </citation>
    <scope>NUCLEOTIDE SEQUENCE</scope>
    <source>
        <strain evidence="1">CBHHK002</strain>
    </source>
</reference>
<protein>
    <submittedName>
        <fullName evidence="1">Uncharacterized protein</fullName>
    </submittedName>
</protein>
<keyword evidence="3" id="KW-1185">Reference proteome</keyword>
<sequence length="156" mass="17355">MPNKTVPEPRYNLRLGAHTIQTTPSVKLLGVHLDRELRWHQQGAAALAKGEAWLIQTARIARASRGIGARDMRRLYLGVCVPRMLYAADLFLSPPAVNRSLLGRFASERRERGIVKKLRSVQRRAALAITGALPSTPADVLDVYAHLMPVPYLVDK</sequence>
<evidence type="ECO:0000313" key="3">
    <source>
        <dbReference type="Proteomes" id="UP001218218"/>
    </source>
</evidence>
<dbReference type="AlphaFoldDB" id="A0AAD6Z743"/>
<evidence type="ECO:0000313" key="2">
    <source>
        <dbReference type="EMBL" id="KAJ7351174.1"/>
    </source>
</evidence>